<dbReference type="RefSeq" id="WP_014780069.1">
    <property type="nucleotide sequence ID" value="NC_018012.1"/>
</dbReference>
<sequence>MDRKIVLSVLGAAILGFVAILLLMPATLDDITERLPWRIAQDEAGRTRVFGFTLGQTTLAEVRAVFREDGELNLFQTPGDPPHHAAEAFFEQIYLQRLRADFVIALEVDQPTLIGMYDRGLRISQLGSGSKKIKLNPDDAAALASRPIRSIGYLPKARLDTELLKQRFGPPSQERTEPETGIVHWLYPDRGLDIARAPNGKVVIQYVNPRAFDTLIEPLRDF</sequence>
<dbReference type="EMBL" id="CP003154">
    <property type="protein sequence ID" value="AFL75679.1"/>
    <property type="molecule type" value="Genomic_DNA"/>
</dbReference>
<dbReference type="Proteomes" id="UP000006062">
    <property type="component" value="Chromosome"/>
</dbReference>
<dbReference type="OrthoDB" id="7057085at2"/>
<name>I3YFB1_THIV6</name>
<dbReference type="KEGG" id="tvi:Thivi_3837"/>
<accession>I3YFB1</accession>
<reference evidence="1 2" key="1">
    <citation type="submission" date="2012-06" db="EMBL/GenBank/DDBJ databases">
        <title>Complete sequence of Thiocystis violascens DSM 198.</title>
        <authorList>
            <consortium name="US DOE Joint Genome Institute"/>
            <person name="Lucas S."/>
            <person name="Han J."/>
            <person name="Lapidus A."/>
            <person name="Cheng J.-F."/>
            <person name="Goodwin L."/>
            <person name="Pitluck S."/>
            <person name="Peters L."/>
            <person name="Ovchinnikova G."/>
            <person name="Teshima H."/>
            <person name="Detter J.C."/>
            <person name="Han C."/>
            <person name="Tapia R."/>
            <person name="Land M."/>
            <person name="Hauser L."/>
            <person name="Kyrpides N."/>
            <person name="Ivanova N."/>
            <person name="Pagani I."/>
            <person name="Vogl K."/>
            <person name="Liu Z."/>
            <person name="Frigaard N.-U."/>
            <person name="Bryant D."/>
            <person name="Woyke T."/>
        </authorList>
    </citation>
    <scope>NUCLEOTIDE SEQUENCE [LARGE SCALE GENOMIC DNA]</scope>
    <source>
        <strain evidence="2">ATCC 17096 / DSM 198 / 6111</strain>
    </source>
</reference>
<evidence type="ECO:0000313" key="2">
    <source>
        <dbReference type="Proteomes" id="UP000006062"/>
    </source>
</evidence>
<keyword evidence="2" id="KW-1185">Reference proteome</keyword>
<dbReference type="STRING" id="765911.Thivi_3837"/>
<protein>
    <submittedName>
        <fullName evidence="1">Uncharacterized protein</fullName>
    </submittedName>
</protein>
<dbReference type="AlphaFoldDB" id="I3YFB1"/>
<gene>
    <name evidence="1" type="ordered locus">Thivi_3837</name>
</gene>
<dbReference type="eggNOG" id="ENOG502Z7I2">
    <property type="taxonomic scope" value="Bacteria"/>
</dbReference>
<evidence type="ECO:0000313" key="1">
    <source>
        <dbReference type="EMBL" id="AFL75679.1"/>
    </source>
</evidence>
<organism evidence="1 2">
    <name type="scientific">Thiocystis violascens (strain ATCC 17096 / DSM 198 / 6111)</name>
    <name type="common">Chromatium violascens</name>
    <dbReference type="NCBI Taxonomy" id="765911"/>
    <lineage>
        <taxon>Bacteria</taxon>
        <taxon>Pseudomonadati</taxon>
        <taxon>Pseudomonadota</taxon>
        <taxon>Gammaproteobacteria</taxon>
        <taxon>Chromatiales</taxon>
        <taxon>Chromatiaceae</taxon>
        <taxon>Thiocystis</taxon>
    </lineage>
</organism>
<dbReference type="HOGENOM" id="CLU_105095_0_0_6"/>
<proteinExistence type="predicted"/>